<dbReference type="Proteomes" id="UP000035681">
    <property type="component" value="Unplaced"/>
</dbReference>
<keyword evidence="2" id="KW-1185">Reference proteome</keyword>
<sequence>MFKTNKDIVAYKTSELRLRNNEIRREIEKQQFEIKNLEIFYQREYKRLLELKLNNELIENEIKSYRALNNKVIDNNENISVAVQEVTRTINHSINEGLLQSSTSTFPFYEEIFKNTKQQLDSTFDKLKFLMDDSSENKYIKEEEELLSELQVEQDAYKEMVDKLENAKTKISSRNPTGISENIWNTLIDEIKQSIFVEWYEFTEANINDGNKT</sequence>
<organism evidence="3">
    <name type="scientific">Strongyloides stercoralis</name>
    <name type="common">Threadworm</name>
    <dbReference type="NCBI Taxonomy" id="6248"/>
    <lineage>
        <taxon>Eukaryota</taxon>
        <taxon>Metazoa</taxon>
        <taxon>Ecdysozoa</taxon>
        <taxon>Nematoda</taxon>
        <taxon>Chromadorea</taxon>
        <taxon>Rhabditida</taxon>
        <taxon>Tylenchina</taxon>
        <taxon>Panagrolaimomorpha</taxon>
        <taxon>Strongyloidoidea</taxon>
        <taxon>Strongyloididae</taxon>
        <taxon>Strongyloides</taxon>
    </lineage>
</organism>
<feature type="coiled-coil region" evidence="1">
    <location>
        <begin position="140"/>
        <end position="170"/>
    </location>
</feature>
<keyword evidence="1" id="KW-0175">Coiled coil</keyword>
<accession>A0A0K0DT79</accession>
<dbReference type="AlphaFoldDB" id="A0A0K0DT79"/>
<feature type="coiled-coil region" evidence="1">
    <location>
        <begin position="41"/>
        <end position="68"/>
    </location>
</feature>
<evidence type="ECO:0000256" key="1">
    <source>
        <dbReference type="SAM" id="Coils"/>
    </source>
</evidence>
<evidence type="ECO:0000313" key="4">
    <source>
        <dbReference type="WBParaSite" id="TCONS_00006665.p1"/>
    </source>
</evidence>
<reference evidence="3" key="1">
    <citation type="submission" date="2015-08" db="UniProtKB">
        <authorList>
            <consortium name="WormBaseParasite"/>
        </authorList>
    </citation>
    <scope>IDENTIFICATION</scope>
</reference>
<name>A0A0K0DT79_STRER</name>
<proteinExistence type="predicted"/>
<evidence type="ECO:0000313" key="2">
    <source>
        <dbReference type="Proteomes" id="UP000035681"/>
    </source>
</evidence>
<protein>
    <submittedName>
        <fullName evidence="3 4">Uncharacterized protein</fullName>
    </submittedName>
</protein>
<evidence type="ECO:0000313" key="3">
    <source>
        <dbReference type="WBParaSite" id="SSTP_0000043900.1"/>
    </source>
</evidence>
<dbReference type="WBParaSite" id="TCONS_00006665.p1">
    <property type="protein sequence ID" value="TCONS_00006665.p1"/>
    <property type="gene ID" value="XLOC_004791"/>
</dbReference>
<dbReference type="WBParaSite" id="SSTP_0000043900.1">
    <property type="protein sequence ID" value="SSTP_0000043900.1"/>
    <property type="gene ID" value="SSTP_0000043900"/>
</dbReference>